<dbReference type="PROSITE" id="PS50294">
    <property type="entry name" value="WD_REPEATS_REGION"/>
    <property type="match status" value="2"/>
</dbReference>
<dbReference type="PANTHER" id="PTHR24096:SF422">
    <property type="entry name" value="BCDNA.GH02901"/>
    <property type="match status" value="1"/>
</dbReference>
<dbReference type="InterPro" id="IPR001680">
    <property type="entry name" value="WD40_rpt"/>
</dbReference>
<reference evidence="7 8" key="1">
    <citation type="journal article" date="2016" name="Nat. Commun.">
        <title>Ectomycorrhizal ecology is imprinted in the genome of the dominant symbiotic fungus Cenococcum geophilum.</title>
        <authorList>
            <consortium name="DOE Joint Genome Institute"/>
            <person name="Peter M."/>
            <person name="Kohler A."/>
            <person name="Ohm R.A."/>
            <person name="Kuo A."/>
            <person name="Krutzmann J."/>
            <person name="Morin E."/>
            <person name="Arend M."/>
            <person name="Barry K.W."/>
            <person name="Binder M."/>
            <person name="Choi C."/>
            <person name="Clum A."/>
            <person name="Copeland A."/>
            <person name="Grisel N."/>
            <person name="Haridas S."/>
            <person name="Kipfer T."/>
            <person name="LaButti K."/>
            <person name="Lindquist E."/>
            <person name="Lipzen A."/>
            <person name="Maire R."/>
            <person name="Meier B."/>
            <person name="Mihaltcheva S."/>
            <person name="Molinier V."/>
            <person name="Murat C."/>
            <person name="Poggeler S."/>
            <person name="Quandt C.A."/>
            <person name="Sperisen C."/>
            <person name="Tritt A."/>
            <person name="Tisserant E."/>
            <person name="Crous P.W."/>
            <person name="Henrissat B."/>
            <person name="Nehls U."/>
            <person name="Egli S."/>
            <person name="Spatafora J.W."/>
            <person name="Grigoriev I.V."/>
            <person name="Martin F.M."/>
        </authorList>
    </citation>
    <scope>NUCLEOTIDE SEQUENCE [LARGE SCALE GENOMIC DNA]</scope>
    <source>
        <strain evidence="7 8">CBS 207.34</strain>
    </source>
</reference>
<feature type="region of interest" description="Disordered" evidence="4">
    <location>
        <begin position="905"/>
        <end position="936"/>
    </location>
</feature>
<dbReference type="PROSITE" id="PS50082">
    <property type="entry name" value="WD_REPEATS_2"/>
    <property type="match status" value="2"/>
</dbReference>
<dbReference type="Pfam" id="PF00501">
    <property type="entry name" value="AMP-binding"/>
    <property type="match status" value="1"/>
</dbReference>
<dbReference type="SUPFAM" id="SSF50978">
    <property type="entry name" value="WD40 repeat-like"/>
    <property type="match status" value="1"/>
</dbReference>
<feature type="domain" description="AMP-dependent synthetase/ligase" evidence="5">
    <location>
        <begin position="49"/>
        <end position="428"/>
    </location>
</feature>
<dbReference type="GO" id="GO:0016405">
    <property type="term" value="F:CoA-ligase activity"/>
    <property type="evidence" value="ECO:0007669"/>
    <property type="project" value="TreeGrafter"/>
</dbReference>
<evidence type="ECO:0000259" key="5">
    <source>
        <dbReference type="Pfam" id="PF00501"/>
    </source>
</evidence>
<dbReference type="SMART" id="SM00320">
    <property type="entry name" value="WD40"/>
    <property type="match status" value="7"/>
</dbReference>
<keyword evidence="8" id="KW-1185">Reference proteome</keyword>
<feature type="region of interest" description="Disordered" evidence="4">
    <location>
        <begin position="576"/>
        <end position="628"/>
    </location>
</feature>
<dbReference type="PROSITE" id="PS00678">
    <property type="entry name" value="WD_REPEATS_1"/>
    <property type="match status" value="1"/>
</dbReference>
<dbReference type="InterPro" id="IPR036322">
    <property type="entry name" value="WD40_repeat_dom_sf"/>
</dbReference>
<dbReference type="Gene3D" id="2.130.10.10">
    <property type="entry name" value="YVTN repeat-like/Quinoprotein amine dehydrogenase"/>
    <property type="match status" value="1"/>
</dbReference>
<dbReference type="InterPro" id="IPR020845">
    <property type="entry name" value="AMP-binding_CS"/>
</dbReference>
<dbReference type="CDD" id="cd05911">
    <property type="entry name" value="Firefly_Luc_like"/>
    <property type="match status" value="1"/>
</dbReference>
<evidence type="ECO:0000256" key="4">
    <source>
        <dbReference type="SAM" id="MobiDB-lite"/>
    </source>
</evidence>
<evidence type="ECO:0000256" key="3">
    <source>
        <dbReference type="PROSITE-ProRule" id="PRU00221"/>
    </source>
</evidence>
<dbReference type="Proteomes" id="UP000250140">
    <property type="component" value="Unassembled WGS sequence"/>
</dbReference>
<feature type="compositionally biased region" description="Acidic residues" evidence="4">
    <location>
        <begin position="592"/>
        <end position="626"/>
    </location>
</feature>
<organism evidence="7 8">
    <name type="scientific">Glonium stellatum</name>
    <dbReference type="NCBI Taxonomy" id="574774"/>
    <lineage>
        <taxon>Eukaryota</taxon>
        <taxon>Fungi</taxon>
        <taxon>Dikarya</taxon>
        <taxon>Ascomycota</taxon>
        <taxon>Pezizomycotina</taxon>
        <taxon>Dothideomycetes</taxon>
        <taxon>Pleosporomycetidae</taxon>
        <taxon>Gloniales</taxon>
        <taxon>Gloniaceae</taxon>
        <taxon>Glonium</taxon>
    </lineage>
</organism>
<dbReference type="AlphaFoldDB" id="A0A8E2F7F0"/>
<dbReference type="SUPFAM" id="SSF56801">
    <property type="entry name" value="Acetyl-CoA synthetase-like"/>
    <property type="match status" value="1"/>
</dbReference>
<evidence type="ECO:0000259" key="6">
    <source>
        <dbReference type="Pfam" id="PF13193"/>
    </source>
</evidence>
<dbReference type="EMBL" id="KV748953">
    <property type="protein sequence ID" value="OCL11967.1"/>
    <property type="molecule type" value="Genomic_DNA"/>
</dbReference>
<dbReference type="Gene3D" id="3.30.300.30">
    <property type="match status" value="1"/>
</dbReference>
<dbReference type="InterPro" id="IPR000873">
    <property type="entry name" value="AMP-dep_synth/lig_dom"/>
</dbReference>
<keyword evidence="2" id="KW-0677">Repeat</keyword>
<keyword evidence="1 3" id="KW-0853">WD repeat</keyword>
<dbReference type="InterPro" id="IPR015943">
    <property type="entry name" value="WD40/YVTN_repeat-like_dom_sf"/>
</dbReference>
<proteinExistence type="predicted"/>
<dbReference type="PROSITE" id="PS00455">
    <property type="entry name" value="AMP_BINDING"/>
    <property type="match status" value="1"/>
</dbReference>
<dbReference type="Pfam" id="PF13193">
    <property type="entry name" value="AMP-binding_C"/>
    <property type="match status" value="1"/>
</dbReference>
<feature type="domain" description="AMP-binding enzyme C-terminal" evidence="6">
    <location>
        <begin position="482"/>
        <end position="564"/>
    </location>
</feature>
<gene>
    <name evidence="7" type="ORF">AOQ84DRAFT_395952</name>
</gene>
<evidence type="ECO:0000256" key="1">
    <source>
        <dbReference type="ARBA" id="ARBA00022574"/>
    </source>
</evidence>
<accession>A0A8E2F7F0</accession>
<protein>
    <submittedName>
        <fullName evidence="7">Acetyl-CoA synthetase-like protein</fullName>
    </submittedName>
</protein>
<feature type="repeat" description="WD" evidence="3">
    <location>
        <begin position="708"/>
        <end position="741"/>
    </location>
</feature>
<dbReference type="OrthoDB" id="6509636at2759"/>
<sequence length="1078" mass="116357">MPFHPPPWVPKLPFDPPDSIPISDFMFDENYGRYPLGYSRAPFTCGLSGKEYSALEVKERIDYLARGLATEFGWHPNQGSEWDKVIGVFSVNTLDTVTLAWATHRLGGIQTPANAAYSAKELEYQLKDSGAKCLFTCLPLLETSLEAAKNVGIAKNHIYILEVPKELTGGKGCPSGFKTVDDIIHEGSKLPRLEPLNWAEGEGARRTAFLCYSSGTSGLPKGVMISHRNVIANTLQICTYEKPCRDTKKEPGSQVDYTENVLGLLPMSHIYGLVVICHASIYRGDGIIVLPKFEFQTFLAAIQRFKISTLYLVPPIIILMTKNKNTMDNYDLSSVRGIFTGAAPLGKETADDLQNIMPSWIIRQGYGLTETCTVVCATSDDDVWFGSSGSLLPGIECKLVSIEGAEIEGYDQPGELLVRSPAVVLGYLKNDKANRETFQDGYMRTGDEAMIRKAPSGNEHVFIVDRIKELIKVKGHQVAPAELEAHLLTHPAVNDCAVIQVPDERSGEVPKAFVVKSPSVGLEESDRMLARQIQKHVEEHKARYKWITGGIEFIDAIPKSPSGKILRRFLRDREKESRRKKGAKFPHQGDHELDDEDDAAMLDPAEAGEEIPDDGDAPMESDDDEDRPATLEEIQLQNDSIAHFDGHKDSIFCIAQHPVHHEIIATGGGDDVGHIIDSTPPETPVLPASYESNPQPRERESLKAIYKLEGHTDSLNAITFTLPKGQYVVSAGLDGRLRAWQGEPTGRRWKFLAEAQEVEEINWLAPCPHPSYPNTVALGANDGSVWIYTVNAADTSSPLTIVQAFYLHTESCTAGSWTPDGKLLATVSEDSSLYVWDVFGEAAAAGLAEAQGSQSVVGLTGLDERFRVDGGLYSVAIAPNGAFAVVGGRGGNLRVLGLPRVGAESSSAAGGKGAGAKSKPGSGKQVGGSKAVSSSTSGQAGQILASLQAGTDNVETISFSQPPLTLMAAGNVDGSITLFDTAHRFAVRRNIPGAHEDDQGEQAVVKVEFVTNTKTGGWLLTSCGYDGVVRRWDARGGTAAAAKGLVGEWRGHRGGGEGGGIMGFVQGDGKYIATAGDE</sequence>
<dbReference type="Gene3D" id="3.40.50.980">
    <property type="match status" value="2"/>
</dbReference>
<name>A0A8E2F7F0_9PEZI</name>
<dbReference type="InterPro" id="IPR019775">
    <property type="entry name" value="WD40_repeat_CS"/>
</dbReference>
<feature type="compositionally biased region" description="Low complexity" evidence="4">
    <location>
        <begin position="905"/>
        <end position="923"/>
    </location>
</feature>
<evidence type="ECO:0000313" key="7">
    <source>
        <dbReference type="EMBL" id="OCL11967.1"/>
    </source>
</evidence>
<dbReference type="PANTHER" id="PTHR24096">
    <property type="entry name" value="LONG-CHAIN-FATTY-ACID--COA LIGASE"/>
    <property type="match status" value="1"/>
</dbReference>
<dbReference type="InterPro" id="IPR025110">
    <property type="entry name" value="AMP-bd_C"/>
</dbReference>
<dbReference type="InterPro" id="IPR045851">
    <property type="entry name" value="AMP-bd_C_sf"/>
</dbReference>
<evidence type="ECO:0000313" key="8">
    <source>
        <dbReference type="Proteomes" id="UP000250140"/>
    </source>
</evidence>
<dbReference type="Gene3D" id="2.30.38.10">
    <property type="entry name" value="Luciferase, Domain 3"/>
    <property type="match status" value="1"/>
</dbReference>
<feature type="repeat" description="WD" evidence="3">
    <location>
        <begin position="805"/>
        <end position="838"/>
    </location>
</feature>
<evidence type="ECO:0000256" key="2">
    <source>
        <dbReference type="ARBA" id="ARBA00022737"/>
    </source>
</evidence>
<dbReference type="Pfam" id="PF00400">
    <property type="entry name" value="WD40"/>
    <property type="match status" value="3"/>
</dbReference>